<name>A0AAJ7WJX7_PETMA</name>
<dbReference type="GO" id="GO:0005634">
    <property type="term" value="C:nucleus"/>
    <property type="evidence" value="ECO:0007669"/>
    <property type="project" value="TreeGrafter"/>
</dbReference>
<dbReference type="RefSeq" id="XP_032800345.1">
    <property type="nucleotide sequence ID" value="XM_032944454.1"/>
</dbReference>
<protein>
    <submittedName>
        <fullName evidence="9">Baculoviral IAP repeat-containing protein 3-like</fullName>
    </submittedName>
</protein>
<evidence type="ECO:0000256" key="4">
    <source>
        <dbReference type="ARBA" id="ARBA00022833"/>
    </source>
</evidence>
<dbReference type="GO" id="GO:0043066">
    <property type="term" value="P:negative regulation of apoptotic process"/>
    <property type="evidence" value="ECO:0007669"/>
    <property type="project" value="TreeGrafter"/>
</dbReference>
<dbReference type="InterPro" id="IPR050784">
    <property type="entry name" value="IAP"/>
</dbReference>
<evidence type="ECO:0000256" key="6">
    <source>
        <dbReference type="SAM" id="MobiDB-lite"/>
    </source>
</evidence>
<dbReference type="SUPFAM" id="SSF57924">
    <property type="entry name" value="Inhibitor of apoptosis (IAP) repeat"/>
    <property type="match status" value="2"/>
</dbReference>
<dbReference type="CDD" id="cd00022">
    <property type="entry name" value="BIR"/>
    <property type="match status" value="2"/>
</dbReference>
<dbReference type="PANTHER" id="PTHR10044:SF139">
    <property type="entry name" value="DEATH-ASSOCIATED INHIBITOR OF APOPTOSIS 2"/>
    <property type="match status" value="1"/>
</dbReference>
<dbReference type="AlphaFoldDB" id="A0AAJ7WJX7"/>
<dbReference type="GO" id="GO:0031398">
    <property type="term" value="P:positive regulation of protein ubiquitination"/>
    <property type="evidence" value="ECO:0007669"/>
    <property type="project" value="TreeGrafter"/>
</dbReference>
<evidence type="ECO:0000259" key="7">
    <source>
        <dbReference type="PROSITE" id="PS50089"/>
    </source>
</evidence>
<reference evidence="9" key="1">
    <citation type="submission" date="2025-08" db="UniProtKB">
        <authorList>
            <consortium name="RefSeq"/>
        </authorList>
    </citation>
    <scope>IDENTIFICATION</scope>
    <source>
        <tissue evidence="9">Sperm</tissue>
    </source>
</reference>
<dbReference type="GO" id="GO:0061630">
    <property type="term" value="F:ubiquitin protein ligase activity"/>
    <property type="evidence" value="ECO:0007669"/>
    <property type="project" value="TreeGrafter"/>
</dbReference>
<comment type="similarity">
    <text evidence="1">Belongs to the IAP family.</text>
</comment>
<keyword evidence="3 5" id="KW-0863">Zinc-finger</keyword>
<accession>A0AAJ7WJX7</accession>
<evidence type="ECO:0000313" key="8">
    <source>
        <dbReference type="Proteomes" id="UP001318040"/>
    </source>
</evidence>
<sequence length="295" mass="32445">MPNVVDVRASRRAAAARRSAPPTPRFDRIPRPSASKMQSESARLLSFSKGWPRSSPVRPADLARAGLYRMGFSDLVACFRCGGTMHHWEEGDDPAREHARHFPACARAAPLPQATQDGPDSALCPEMRSFGARIRSFASWPYTANVSPHELAYAGFYYSGHGDLVRCFSCDGHLQEWALGDSAWHEHAKWFPSCAFVGRQKGEAFVRGSMRPPAPLPGQTPQSTTAEIEHAAPSTEELLDKLEERLSCKVCMEREVSTMFVPCGHVATCGHCALSLSRCPVCRVAVQTSLRAFMV</sequence>
<dbReference type="SMART" id="SM00238">
    <property type="entry name" value="BIR"/>
    <property type="match status" value="2"/>
</dbReference>
<dbReference type="PROSITE" id="PS50089">
    <property type="entry name" value="ZF_RING_2"/>
    <property type="match status" value="1"/>
</dbReference>
<dbReference type="PROSITE" id="PS50143">
    <property type="entry name" value="BIR_REPEAT_2"/>
    <property type="match status" value="2"/>
</dbReference>
<feature type="domain" description="RING-type" evidence="7">
    <location>
        <begin position="248"/>
        <end position="283"/>
    </location>
</feature>
<dbReference type="Proteomes" id="UP001318040">
    <property type="component" value="Unplaced"/>
</dbReference>
<dbReference type="KEGG" id="pmrn:116937379"/>
<dbReference type="FunFam" id="1.10.1170.10:FF:000002">
    <property type="entry name" value="Baculoviral IAP repeat containing 7"/>
    <property type="match status" value="1"/>
</dbReference>
<proteinExistence type="inferred from homology"/>
<dbReference type="Pfam" id="PF00653">
    <property type="entry name" value="BIR"/>
    <property type="match status" value="2"/>
</dbReference>
<dbReference type="GO" id="GO:0043027">
    <property type="term" value="F:cysteine-type endopeptidase inhibitor activity involved in apoptotic process"/>
    <property type="evidence" value="ECO:0007669"/>
    <property type="project" value="TreeGrafter"/>
</dbReference>
<evidence type="ECO:0000256" key="1">
    <source>
        <dbReference type="ARBA" id="ARBA00006672"/>
    </source>
</evidence>
<dbReference type="PANTHER" id="PTHR10044">
    <property type="entry name" value="INHIBITOR OF APOPTOSIS"/>
    <property type="match status" value="1"/>
</dbReference>
<evidence type="ECO:0000256" key="5">
    <source>
        <dbReference type="PROSITE-ProRule" id="PRU00175"/>
    </source>
</evidence>
<dbReference type="Pfam" id="PF13920">
    <property type="entry name" value="zf-C3HC4_3"/>
    <property type="match status" value="1"/>
</dbReference>
<evidence type="ECO:0000256" key="2">
    <source>
        <dbReference type="ARBA" id="ARBA00022723"/>
    </source>
</evidence>
<organism evidence="8 9">
    <name type="scientific">Petromyzon marinus</name>
    <name type="common">Sea lamprey</name>
    <dbReference type="NCBI Taxonomy" id="7757"/>
    <lineage>
        <taxon>Eukaryota</taxon>
        <taxon>Metazoa</taxon>
        <taxon>Chordata</taxon>
        <taxon>Craniata</taxon>
        <taxon>Vertebrata</taxon>
        <taxon>Cyclostomata</taxon>
        <taxon>Hyperoartia</taxon>
        <taxon>Petromyzontiformes</taxon>
        <taxon>Petromyzontidae</taxon>
        <taxon>Petromyzon</taxon>
    </lineage>
</organism>
<dbReference type="SMART" id="SM00184">
    <property type="entry name" value="RING"/>
    <property type="match status" value="1"/>
</dbReference>
<keyword evidence="2" id="KW-0479">Metal-binding</keyword>
<dbReference type="GO" id="GO:0008270">
    <property type="term" value="F:zinc ion binding"/>
    <property type="evidence" value="ECO:0007669"/>
    <property type="project" value="UniProtKB-KW"/>
</dbReference>
<keyword evidence="8" id="KW-1185">Reference proteome</keyword>
<dbReference type="GO" id="GO:0051726">
    <property type="term" value="P:regulation of cell cycle"/>
    <property type="evidence" value="ECO:0007669"/>
    <property type="project" value="TreeGrafter"/>
</dbReference>
<dbReference type="InterPro" id="IPR001370">
    <property type="entry name" value="BIR_rpt"/>
</dbReference>
<keyword evidence="4" id="KW-0862">Zinc</keyword>
<evidence type="ECO:0000313" key="9">
    <source>
        <dbReference type="RefSeq" id="XP_032800345.1"/>
    </source>
</evidence>
<dbReference type="Gene3D" id="1.10.1170.10">
    <property type="entry name" value="Inhibitor Of Apoptosis Protein (2mihbC-IAP-1), Chain A"/>
    <property type="match status" value="2"/>
</dbReference>
<dbReference type="Gene3D" id="3.30.40.10">
    <property type="entry name" value="Zinc/RING finger domain, C3HC4 (zinc finger)"/>
    <property type="match status" value="1"/>
</dbReference>
<dbReference type="InterPro" id="IPR013083">
    <property type="entry name" value="Znf_RING/FYVE/PHD"/>
</dbReference>
<feature type="region of interest" description="Disordered" evidence="6">
    <location>
        <begin position="1"/>
        <end position="41"/>
    </location>
</feature>
<dbReference type="GO" id="GO:0005737">
    <property type="term" value="C:cytoplasm"/>
    <property type="evidence" value="ECO:0007669"/>
    <property type="project" value="TreeGrafter"/>
</dbReference>
<dbReference type="InterPro" id="IPR001841">
    <property type="entry name" value="Znf_RING"/>
</dbReference>
<evidence type="ECO:0000256" key="3">
    <source>
        <dbReference type="ARBA" id="ARBA00022771"/>
    </source>
</evidence>
<gene>
    <name evidence="9" type="primary">LOC116937379</name>
</gene>